<evidence type="ECO:0000313" key="3">
    <source>
        <dbReference type="EMBL" id="MDU0250353.1"/>
    </source>
</evidence>
<keyword evidence="4" id="KW-0808">Transferase</keyword>
<protein>
    <submittedName>
        <fullName evidence="4">Glycosyl transferase</fullName>
    </submittedName>
</protein>
<dbReference type="Proteomes" id="UP001181258">
    <property type="component" value="Unassembled WGS sequence"/>
</dbReference>
<evidence type="ECO:0000313" key="7">
    <source>
        <dbReference type="Proteomes" id="UP000462922"/>
    </source>
</evidence>
<evidence type="ECO:0000313" key="5">
    <source>
        <dbReference type="Proteomes" id="UP000283833"/>
    </source>
</evidence>
<dbReference type="InterPro" id="IPR029044">
    <property type="entry name" value="Nucleotide-diphossugar_trans"/>
</dbReference>
<dbReference type="RefSeq" id="WP_117696302.1">
    <property type="nucleotide sequence ID" value="NZ_BAABZK010000001.1"/>
</dbReference>
<dbReference type="EMBL" id="QRXI01000014">
    <property type="protein sequence ID" value="RGT92689.1"/>
    <property type="molecule type" value="Genomic_DNA"/>
</dbReference>
<dbReference type="Proteomes" id="UP000437431">
    <property type="component" value="Unassembled WGS sequence"/>
</dbReference>
<proteinExistence type="predicted"/>
<accession>A0A412QNP4</accession>
<dbReference type="SUPFAM" id="SSF53448">
    <property type="entry name" value="Nucleotide-diphospho-sugar transferases"/>
    <property type="match status" value="1"/>
</dbReference>
<dbReference type="EMBL" id="WDAY01000012">
    <property type="protein sequence ID" value="KAB6561834.1"/>
    <property type="molecule type" value="Genomic_DNA"/>
</dbReference>
<dbReference type="GO" id="GO:0016740">
    <property type="term" value="F:transferase activity"/>
    <property type="evidence" value="ECO:0007669"/>
    <property type="project" value="UniProtKB-KW"/>
</dbReference>
<reference evidence="3" key="3">
    <citation type="submission" date="2023-10" db="EMBL/GenBank/DDBJ databases">
        <title>Genome of potential pathogenic bacteria in Crohn's disease.</title>
        <authorList>
            <person name="Rodriguez-Palacios A."/>
        </authorList>
    </citation>
    <scope>NUCLEOTIDE SEQUENCE</scope>
    <source>
        <strain evidence="3">CavFT-hAR107</strain>
    </source>
</reference>
<dbReference type="Proteomes" id="UP000283833">
    <property type="component" value="Unassembled WGS sequence"/>
</dbReference>
<evidence type="ECO:0000313" key="1">
    <source>
        <dbReference type="EMBL" id="KAB6561834.1"/>
    </source>
</evidence>
<evidence type="ECO:0000313" key="6">
    <source>
        <dbReference type="Proteomes" id="UP000437431"/>
    </source>
</evidence>
<comment type="caution">
    <text evidence="4">The sequence shown here is derived from an EMBL/GenBank/DDBJ whole genome shotgun (WGS) entry which is preliminary data.</text>
</comment>
<organism evidence="4 5">
    <name type="scientific">Phocaeicola vulgatus</name>
    <name type="common">Bacteroides vulgatus</name>
    <dbReference type="NCBI Taxonomy" id="821"/>
    <lineage>
        <taxon>Bacteria</taxon>
        <taxon>Pseudomonadati</taxon>
        <taxon>Bacteroidota</taxon>
        <taxon>Bacteroidia</taxon>
        <taxon>Bacteroidales</taxon>
        <taxon>Bacteroidaceae</taxon>
        <taxon>Phocaeicola</taxon>
    </lineage>
</organism>
<sequence>MLYYCTLFDSNYISKGIALYLSLERHTDDFLLYVMAMDRKCEKMLKNMDFAHMHVECIEDIETGSLLEAKQNRSRAEYCWTCGSVVTEHFFRTRMLPEITYLDSDLMFFCSPKCVDNELKKANASVGLTPHFINNTIFGVYCVQYVYFKRDEDGEKCLNWWKNECLKWCYSKLEDGKYGDQKYLDYMKNMFSNVYAIENRGVGIANWNIEQYDYHFNEGFLIHQGRRWPIVFFHYNGVNVKVENGKLVFVYSKYLTKVVVETFIKQYAELLTFVYINYLGIKIDGFEMYPQNKVKVFLNGLWLYVRGNKIAMRLEQKFMEHKYIQRVSPYSERKNR</sequence>
<dbReference type="EMBL" id="JAWDHD010000012">
    <property type="protein sequence ID" value="MDU0250353.1"/>
    <property type="molecule type" value="Genomic_DNA"/>
</dbReference>
<gene>
    <name evidence="4" type="ORF">DWX04_11935</name>
    <name evidence="2" type="ORF">GAY76_14225</name>
    <name evidence="1" type="ORF">GAY79_07340</name>
    <name evidence="3" type="ORF">RVY68_17090</name>
</gene>
<reference evidence="4 5" key="1">
    <citation type="submission" date="2018-08" db="EMBL/GenBank/DDBJ databases">
        <title>A genome reference for cultivated species of the human gut microbiota.</title>
        <authorList>
            <person name="Zou Y."/>
            <person name="Xue W."/>
            <person name="Luo G."/>
        </authorList>
    </citation>
    <scope>NUCLEOTIDE SEQUENCE [LARGE SCALE GENOMIC DNA]</scope>
    <source>
        <strain evidence="4 5">AF18-14</strain>
    </source>
</reference>
<dbReference type="EMBL" id="WDAX01000033">
    <property type="protein sequence ID" value="KAB6571667.1"/>
    <property type="molecule type" value="Genomic_DNA"/>
</dbReference>
<name>A0A412QNP4_PHOVU</name>
<evidence type="ECO:0000313" key="2">
    <source>
        <dbReference type="EMBL" id="KAB6571667.1"/>
    </source>
</evidence>
<dbReference type="AlphaFoldDB" id="A0A412QNP4"/>
<evidence type="ECO:0000313" key="4">
    <source>
        <dbReference type="EMBL" id="RGT92689.1"/>
    </source>
</evidence>
<reference evidence="6 7" key="2">
    <citation type="journal article" date="2019" name="Nat. Med.">
        <title>A library of human gut bacterial isolates paired with longitudinal multiomics data enables mechanistic microbiome research.</title>
        <authorList>
            <person name="Poyet M."/>
            <person name="Groussin M."/>
            <person name="Gibbons S.M."/>
            <person name="Avila-Pacheco J."/>
            <person name="Jiang X."/>
            <person name="Kearney S.M."/>
            <person name="Perrotta A.R."/>
            <person name="Berdy B."/>
            <person name="Zhao S."/>
            <person name="Lieberman T.D."/>
            <person name="Swanson P.K."/>
            <person name="Smith M."/>
            <person name="Roesemann S."/>
            <person name="Alexander J.E."/>
            <person name="Rich S.A."/>
            <person name="Livny J."/>
            <person name="Vlamakis H."/>
            <person name="Clish C."/>
            <person name="Bullock K."/>
            <person name="Deik A."/>
            <person name="Scott J."/>
            <person name="Pierce K.A."/>
            <person name="Xavier R.J."/>
            <person name="Alm E.J."/>
        </authorList>
    </citation>
    <scope>NUCLEOTIDE SEQUENCE [LARGE SCALE GENOMIC DNA]</scope>
    <source>
        <strain evidence="2 7">BIOML-A110</strain>
        <strain evidence="1 6">BIOML-A111</strain>
    </source>
</reference>
<dbReference type="Proteomes" id="UP000462922">
    <property type="component" value="Unassembled WGS sequence"/>
</dbReference>